<reference evidence="7 8" key="2">
    <citation type="journal article" date="2014" name="BMC Genomics">
        <title>An improved genome of the model marine alga Ostreococcus tauri unfolds by assessing Illumina de novo assemblies.</title>
        <authorList>
            <person name="Blanc-Mathieu R."/>
            <person name="Verhelst B."/>
            <person name="Derelle E."/>
            <person name="Rombauts S."/>
            <person name="Bouget F.Y."/>
            <person name="Carre I."/>
            <person name="Chateau A."/>
            <person name="Eyre-Walker A."/>
            <person name="Grimsley N."/>
            <person name="Moreau H."/>
            <person name="Piegu B."/>
            <person name="Rivals E."/>
            <person name="Schackwitz W."/>
            <person name="Van de Peer Y."/>
            <person name="Piganeau G."/>
        </authorList>
    </citation>
    <scope>NUCLEOTIDE SEQUENCE [LARGE SCALE GENOMIC DNA]</scope>
    <source>
        <strain evidence="8">OTTH 0595 / CCAP 157/2 / RCC745</strain>
    </source>
</reference>
<dbReference type="AlphaFoldDB" id="A0A090N4C7"/>
<dbReference type="InterPro" id="IPR013632">
    <property type="entry name" value="Rad51_C"/>
</dbReference>
<dbReference type="PIRSF" id="PIRSF005856">
    <property type="entry name" value="Rad51"/>
    <property type="match status" value="1"/>
</dbReference>
<evidence type="ECO:0000256" key="1">
    <source>
        <dbReference type="ARBA" id="ARBA00022741"/>
    </source>
</evidence>
<protein>
    <submittedName>
        <fullName evidence="7">DNA recombination and repair protein Rad51,C-terminal</fullName>
    </submittedName>
</protein>
<keyword evidence="2 4" id="KW-0067">ATP-binding</keyword>
<dbReference type="NCBIfam" id="NF003301">
    <property type="entry name" value="PRK04301.1"/>
    <property type="match status" value="1"/>
</dbReference>
<evidence type="ECO:0000259" key="6">
    <source>
        <dbReference type="PROSITE" id="PS50163"/>
    </source>
</evidence>
<dbReference type="Gene3D" id="3.40.50.300">
    <property type="entry name" value="P-loop containing nucleotide triphosphate hydrolases"/>
    <property type="match status" value="1"/>
</dbReference>
<evidence type="ECO:0000256" key="3">
    <source>
        <dbReference type="ARBA" id="ARBA00023125"/>
    </source>
</evidence>
<sequence length="289" mass="31483">MFPRKNIVAVKGFSDAKADKVLESALKMLPESESGGFITAAEDCERRKGVLHITCGAAAVDAILNGGFETRAITEIFGEWRCGKTQICHTLAVTTQMPIEMGGGCSKVAWIDTENTFRSDRLEAIADRFGLDRDAVLSNVMVARVDTVDQMMQALIAIGAKMAEEPFKLLIVDSIMAIFRVDYVARGELSERQQTLNQFLSRLRKLAEEFNVAVVLTNQVQSDPGGMAFAGVEPKKPIGGHVLAHASTIRLQVRKGRAEARVIKVLQGPTLKEDEAEFQITEGGVAGME</sequence>
<dbReference type="PROSITE" id="PS50163">
    <property type="entry name" value="RECA_3"/>
    <property type="match status" value="1"/>
</dbReference>
<dbReference type="Gene3D" id="1.10.150.20">
    <property type="entry name" value="5' to 3' exonuclease, C-terminal subdomain"/>
    <property type="match status" value="1"/>
</dbReference>
<evidence type="ECO:0000256" key="4">
    <source>
        <dbReference type="RuleBase" id="RU003422"/>
    </source>
</evidence>
<dbReference type="PANTHER" id="PTHR22942">
    <property type="entry name" value="RECA/RAD51/RADA DNA STRAND-PAIRING FAMILY MEMBER"/>
    <property type="match status" value="1"/>
</dbReference>
<dbReference type="InterPro" id="IPR016467">
    <property type="entry name" value="DNA_recomb/repair_RecA-like"/>
</dbReference>
<dbReference type="InterPro" id="IPR020587">
    <property type="entry name" value="RecA_monomer-monomer_interface"/>
</dbReference>
<organism evidence="7 8">
    <name type="scientific">Ostreococcus tauri</name>
    <name type="common">Marine green alga</name>
    <dbReference type="NCBI Taxonomy" id="70448"/>
    <lineage>
        <taxon>Eukaryota</taxon>
        <taxon>Viridiplantae</taxon>
        <taxon>Chlorophyta</taxon>
        <taxon>Mamiellophyceae</taxon>
        <taxon>Mamiellales</taxon>
        <taxon>Bathycoccaceae</taxon>
        <taxon>Ostreococcus</taxon>
    </lineage>
</organism>
<keyword evidence="8" id="KW-1185">Reference proteome</keyword>
<evidence type="ECO:0000313" key="7">
    <source>
        <dbReference type="EMBL" id="CEF99638.1"/>
    </source>
</evidence>
<dbReference type="InParanoid" id="A0A090N4C7"/>
<name>A0A090N4C7_OSTTA</name>
<comment type="similarity">
    <text evidence="4">Belongs to the RecA family.</text>
</comment>
<dbReference type="RefSeq" id="XP_003081989.2">
    <property type="nucleotide sequence ID" value="XM_003081941.2"/>
</dbReference>
<dbReference type="STRING" id="70448.A0A090N4C7"/>
<dbReference type="GO" id="GO:0000794">
    <property type="term" value="C:condensed nuclear chromosome"/>
    <property type="evidence" value="ECO:0007669"/>
    <property type="project" value="TreeGrafter"/>
</dbReference>
<evidence type="ECO:0000313" key="8">
    <source>
        <dbReference type="Proteomes" id="UP000009170"/>
    </source>
</evidence>
<dbReference type="SUPFAM" id="SSF52540">
    <property type="entry name" value="P-loop containing nucleoside triphosphate hydrolases"/>
    <property type="match status" value="1"/>
</dbReference>
<dbReference type="SMART" id="SM00382">
    <property type="entry name" value="AAA"/>
    <property type="match status" value="1"/>
</dbReference>
<keyword evidence="1 4" id="KW-0547">Nucleotide-binding</keyword>
<dbReference type="GO" id="GO:0000730">
    <property type="term" value="P:DNA recombinase assembly"/>
    <property type="evidence" value="ECO:0007669"/>
    <property type="project" value="TreeGrafter"/>
</dbReference>
<dbReference type="Proteomes" id="UP000009170">
    <property type="component" value="Unassembled WGS sequence"/>
</dbReference>
<dbReference type="InterPro" id="IPR027417">
    <property type="entry name" value="P-loop_NTPase"/>
</dbReference>
<dbReference type="GO" id="GO:0003690">
    <property type="term" value="F:double-stranded DNA binding"/>
    <property type="evidence" value="ECO:0007669"/>
    <property type="project" value="TreeGrafter"/>
</dbReference>
<dbReference type="FunFam" id="3.40.50.300:FF:002052">
    <property type="entry name" value="DNA repair protein RAD51 homolog"/>
    <property type="match status" value="1"/>
</dbReference>
<dbReference type="InterPro" id="IPR003593">
    <property type="entry name" value="AAA+_ATPase"/>
</dbReference>
<accession>A0A090N4C7</accession>
<dbReference type="GeneID" id="9833607"/>
<dbReference type="OrthoDB" id="10251254at2759"/>
<dbReference type="KEGG" id="ota:OT_ostta11g01720"/>
<dbReference type="GO" id="GO:0070192">
    <property type="term" value="P:chromosome organization involved in meiotic cell cycle"/>
    <property type="evidence" value="ECO:0007669"/>
    <property type="project" value="TreeGrafter"/>
</dbReference>
<dbReference type="PROSITE" id="PS50162">
    <property type="entry name" value="RECA_2"/>
    <property type="match status" value="1"/>
</dbReference>
<evidence type="ECO:0000259" key="5">
    <source>
        <dbReference type="PROSITE" id="PS50162"/>
    </source>
</evidence>
<dbReference type="Pfam" id="PF08423">
    <property type="entry name" value="Rad51"/>
    <property type="match status" value="1"/>
</dbReference>
<dbReference type="InterPro" id="IPR020588">
    <property type="entry name" value="RecA_ATP-bd"/>
</dbReference>
<feature type="domain" description="RecA family profile 1" evidence="5">
    <location>
        <begin position="49"/>
        <end position="220"/>
    </location>
</feature>
<dbReference type="GO" id="GO:0005524">
    <property type="term" value="F:ATP binding"/>
    <property type="evidence" value="ECO:0007669"/>
    <property type="project" value="UniProtKB-KW"/>
</dbReference>
<dbReference type="GO" id="GO:0042148">
    <property type="term" value="P:DNA strand invasion"/>
    <property type="evidence" value="ECO:0007669"/>
    <property type="project" value="TreeGrafter"/>
</dbReference>
<dbReference type="GO" id="GO:0140664">
    <property type="term" value="F:ATP-dependent DNA damage sensor activity"/>
    <property type="evidence" value="ECO:0007669"/>
    <property type="project" value="InterPro"/>
</dbReference>
<proteinExistence type="inferred from homology"/>
<reference evidence="8" key="1">
    <citation type="journal article" date="2006" name="Proc. Natl. Acad. Sci. U.S.A.">
        <title>Genome analysis of the smallest free-living eukaryote Ostreococcus tauri unveils many unique features.</title>
        <authorList>
            <person name="Derelle E."/>
            <person name="Ferraz C."/>
            <person name="Rombauts S."/>
            <person name="Rouze P."/>
            <person name="Worden A.Z."/>
            <person name="Robbens S."/>
            <person name="Partensky F."/>
            <person name="Degroeve S."/>
            <person name="Echeynie S."/>
            <person name="Cooke R."/>
            <person name="Saeys Y."/>
            <person name="Wuyts J."/>
            <person name="Jabbari K."/>
            <person name="Bowler C."/>
            <person name="Panaud O."/>
            <person name="Piegu B."/>
            <person name="Ball S.G."/>
            <person name="Ral J.-P."/>
            <person name="Bouget F.-Y."/>
            <person name="Piganeau G."/>
            <person name="De Baets B."/>
            <person name="Picard A."/>
            <person name="Delseny M."/>
            <person name="Demaille J."/>
            <person name="Van de Peer Y."/>
            <person name="Moreau H."/>
        </authorList>
    </citation>
    <scope>NUCLEOTIDE SEQUENCE [LARGE SCALE GENOMIC DNA]</scope>
    <source>
        <strain evidence="8">OTTH 0595 / CCAP 157/2 / RCC745</strain>
    </source>
</reference>
<feature type="domain" description="RecA family profile 2" evidence="6">
    <location>
        <begin position="226"/>
        <end position="289"/>
    </location>
</feature>
<dbReference type="PANTHER" id="PTHR22942:SF30">
    <property type="entry name" value="MEIOTIC RECOMBINATION PROTEIN DMC1_LIM15 HOMOLOG"/>
    <property type="match status" value="1"/>
</dbReference>
<dbReference type="GO" id="GO:0003697">
    <property type="term" value="F:single-stranded DNA binding"/>
    <property type="evidence" value="ECO:0007669"/>
    <property type="project" value="TreeGrafter"/>
</dbReference>
<dbReference type="GO" id="GO:0006312">
    <property type="term" value="P:mitotic recombination"/>
    <property type="evidence" value="ECO:0007669"/>
    <property type="project" value="TreeGrafter"/>
</dbReference>
<keyword evidence="3" id="KW-0238">DNA-binding</keyword>
<dbReference type="EMBL" id="CAID01000011">
    <property type="protein sequence ID" value="CEF99638.1"/>
    <property type="molecule type" value="Genomic_DNA"/>
</dbReference>
<gene>
    <name evidence="7" type="ORF">OT_ostta11g01720</name>
</gene>
<evidence type="ECO:0000256" key="2">
    <source>
        <dbReference type="ARBA" id="ARBA00022840"/>
    </source>
</evidence>
<dbReference type="GO" id="GO:0000150">
    <property type="term" value="F:DNA strand exchange activity"/>
    <property type="evidence" value="ECO:0007669"/>
    <property type="project" value="TreeGrafter"/>
</dbReference>
<dbReference type="GO" id="GO:0007131">
    <property type="term" value="P:reciprocal meiotic recombination"/>
    <property type="evidence" value="ECO:0007669"/>
    <property type="project" value="TreeGrafter"/>
</dbReference>
<comment type="caution">
    <text evidence="7">The sequence shown here is derived from an EMBL/GenBank/DDBJ whole genome shotgun (WGS) entry which is preliminary data.</text>
</comment>